<protein>
    <recommendedName>
        <fullName evidence="1">STAS domain-containing protein</fullName>
    </recommendedName>
</protein>
<feature type="domain" description="STAS" evidence="1">
    <location>
        <begin position="3"/>
        <end position="104"/>
    </location>
</feature>
<dbReference type="EMBL" id="BMHF01000003">
    <property type="protein sequence ID" value="GGA29693.1"/>
    <property type="molecule type" value="Genomic_DNA"/>
</dbReference>
<dbReference type="InterPro" id="IPR002645">
    <property type="entry name" value="STAS_dom"/>
</dbReference>
<dbReference type="InterPro" id="IPR036513">
    <property type="entry name" value="STAS_dom_sf"/>
</dbReference>
<dbReference type="Pfam" id="PF01740">
    <property type="entry name" value="STAS"/>
    <property type="match status" value="1"/>
</dbReference>
<dbReference type="CDD" id="cd07043">
    <property type="entry name" value="STAS_anti-anti-sigma_factors"/>
    <property type="match status" value="1"/>
</dbReference>
<keyword evidence="3" id="KW-1185">Reference proteome</keyword>
<reference evidence="3" key="1">
    <citation type="journal article" date="2019" name="Int. J. Syst. Evol. Microbiol.">
        <title>The Global Catalogue of Microorganisms (GCM) 10K type strain sequencing project: providing services to taxonomists for standard genome sequencing and annotation.</title>
        <authorList>
            <consortium name="The Broad Institute Genomics Platform"/>
            <consortium name="The Broad Institute Genome Sequencing Center for Infectious Disease"/>
            <person name="Wu L."/>
            <person name="Ma J."/>
        </authorList>
    </citation>
    <scope>NUCLEOTIDE SEQUENCE [LARGE SCALE GENOMIC DNA]</scope>
    <source>
        <strain evidence="3">CGMCC 1.15044</strain>
    </source>
</reference>
<evidence type="ECO:0000259" key="1">
    <source>
        <dbReference type="PROSITE" id="PS50801"/>
    </source>
</evidence>
<dbReference type="RefSeq" id="WP_157739361.1">
    <property type="nucleotide sequence ID" value="NZ_BMHF01000003.1"/>
</dbReference>
<dbReference type="PROSITE" id="PS50801">
    <property type="entry name" value="STAS"/>
    <property type="match status" value="1"/>
</dbReference>
<gene>
    <name evidence="2" type="ORF">GCM10010917_13420</name>
</gene>
<dbReference type="Proteomes" id="UP000609323">
    <property type="component" value="Unassembled WGS sequence"/>
</dbReference>
<name>A0ABQ1FU34_9BACL</name>
<dbReference type="Gene3D" id="3.30.750.24">
    <property type="entry name" value="STAS domain"/>
    <property type="match status" value="1"/>
</dbReference>
<dbReference type="SUPFAM" id="SSF52091">
    <property type="entry name" value="SpoIIaa-like"/>
    <property type="match status" value="1"/>
</dbReference>
<evidence type="ECO:0000313" key="2">
    <source>
        <dbReference type="EMBL" id="GGA29693.1"/>
    </source>
</evidence>
<evidence type="ECO:0000313" key="3">
    <source>
        <dbReference type="Proteomes" id="UP000609323"/>
    </source>
</evidence>
<proteinExistence type="predicted"/>
<accession>A0ABQ1FU34</accession>
<organism evidence="2 3">
    <name type="scientific">Paenibacillus physcomitrellae</name>
    <dbReference type="NCBI Taxonomy" id="1619311"/>
    <lineage>
        <taxon>Bacteria</taxon>
        <taxon>Bacillati</taxon>
        <taxon>Bacillota</taxon>
        <taxon>Bacilli</taxon>
        <taxon>Bacillales</taxon>
        <taxon>Paenibacillaceae</taxon>
        <taxon>Paenibacillus</taxon>
    </lineage>
</organism>
<sequence length="104" mass="11762">MTLKVETTIKESVFTIILKGLIDYSTVDEFNSFQVPENVSRIIVSFKEVDFIDSTGIGSVLTLIHFASDHDIQVEFVDLDDSTRELFETIGVFKVMEALLKEGR</sequence>
<dbReference type="PANTHER" id="PTHR33495">
    <property type="entry name" value="ANTI-SIGMA FACTOR ANTAGONIST TM_1081-RELATED-RELATED"/>
    <property type="match status" value="1"/>
</dbReference>
<comment type="caution">
    <text evidence="2">The sequence shown here is derived from an EMBL/GenBank/DDBJ whole genome shotgun (WGS) entry which is preliminary data.</text>
</comment>